<dbReference type="Gene3D" id="2.60.120.260">
    <property type="entry name" value="Galactose-binding domain-like"/>
    <property type="match status" value="1"/>
</dbReference>
<keyword evidence="2" id="KW-1185">Reference proteome</keyword>
<sequence>MKTNVLRGTTLVAMVVLLCSFDVPKNWFSAGNEPDSYRMGTDPTVTMNGRHAATIQSIEPEIDGFGTLMQQCLPSEYAGKRVRMSGYMKSQDVAGWAGFWFRVDGQGARSLAFDNMHGRAVRGTTGWKKYEIVLDVPQQATNLAYGALLDGTGKIWFSDLSFEVVDRSVATTNESGWDALPKPSNLDFSE</sequence>
<evidence type="ECO:0000313" key="2">
    <source>
        <dbReference type="Proteomes" id="UP001059295"/>
    </source>
</evidence>
<protein>
    <recommendedName>
        <fullName evidence="3">Transcriptional regulator</fullName>
    </recommendedName>
</protein>
<name>A0ABY5V0J9_9BACT</name>
<dbReference type="RefSeq" id="WP_147524853.1">
    <property type="nucleotide sequence ID" value="NZ_CAPH01000007.1"/>
</dbReference>
<organism evidence="1 2">
    <name type="scientific">Alistipes ihumii AP11</name>
    <dbReference type="NCBI Taxonomy" id="1211813"/>
    <lineage>
        <taxon>Bacteria</taxon>
        <taxon>Pseudomonadati</taxon>
        <taxon>Bacteroidota</taxon>
        <taxon>Bacteroidia</taxon>
        <taxon>Bacteroidales</taxon>
        <taxon>Rikenellaceae</taxon>
        <taxon>Alistipes</taxon>
    </lineage>
</organism>
<reference evidence="1" key="1">
    <citation type="journal article" date="2022" name="Cell">
        <title>Design, construction, and in vivo augmentation of a complex gut microbiome.</title>
        <authorList>
            <person name="Cheng A.G."/>
            <person name="Ho P.Y."/>
            <person name="Aranda-Diaz A."/>
            <person name="Jain S."/>
            <person name="Yu F.B."/>
            <person name="Meng X."/>
            <person name="Wang M."/>
            <person name="Iakiviak M."/>
            <person name="Nagashima K."/>
            <person name="Zhao A."/>
            <person name="Murugkar P."/>
            <person name="Patil A."/>
            <person name="Atabakhsh K."/>
            <person name="Weakley A."/>
            <person name="Yan J."/>
            <person name="Brumbaugh A.R."/>
            <person name="Higginbottom S."/>
            <person name="Dimas A."/>
            <person name="Shiver A.L."/>
            <person name="Deutschbauer A."/>
            <person name="Neff N."/>
            <person name="Sonnenburg J.L."/>
            <person name="Huang K.C."/>
            <person name="Fischbach M.A."/>
        </authorList>
    </citation>
    <scope>NUCLEOTIDE SEQUENCE</scope>
    <source>
        <strain evidence="1">AP11</strain>
    </source>
</reference>
<dbReference type="Proteomes" id="UP001059295">
    <property type="component" value="Chromosome"/>
</dbReference>
<evidence type="ECO:0008006" key="3">
    <source>
        <dbReference type="Google" id="ProtNLM"/>
    </source>
</evidence>
<dbReference type="GeneID" id="82892288"/>
<evidence type="ECO:0000313" key="1">
    <source>
        <dbReference type="EMBL" id="UWN57169.1"/>
    </source>
</evidence>
<gene>
    <name evidence="1" type="ORF">NQ491_11100</name>
</gene>
<accession>A0ABY5V0J9</accession>
<proteinExistence type="predicted"/>
<dbReference type="EMBL" id="CP102294">
    <property type="protein sequence ID" value="UWN57169.1"/>
    <property type="molecule type" value="Genomic_DNA"/>
</dbReference>